<organism evidence="1 2">
    <name type="scientific">Algoriphagus sanaruensis</name>
    <dbReference type="NCBI Taxonomy" id="1727163"/>
    <lineage>
        <taxon>Bacteria</taxon>
        <taxon>Pseudomonadati</taxon>
        <taxon>Bacteroidota</taxon>
        <taxon>Cytophagia</taxon>
        <taxon>Cytophagales</taxon>
        <taxon>Cyclobacteriaceae</taxon>
        <taxon>Algoriphagus</taxon>
    </lineage>
</organism>
<name>A0A142EPN6_9BACT</name>
<dbReference type="AlphaFoldDB" id="A0A142EPN6"/>
<gene>
    <name evidence="1" type="ORF">AO498_11640</name>
</gene>
<sequence length="284" mass="32752">MMLCGVKFRLDYLEIGKLLSNPNLEFKSEFSRQTGEIGQSSICNYNGMTIHIKSSGFGYLKGSLHKFKNEGKHNYDDFTWDEVFLVVDELSDTFGIKIRDLPLINLEWGINVETKIPPKQILSGLVMHHGCRFDKMYVNPGTHYVCSHSQFRVKAYDKGVQNCLAKNLLRIEISANRSKFINKLGVYKIGDLKRPEARLKLQNALLYGGWANTLLIDPGLIGYNPSNQDEIIRISRWSNPNFWINASKQVRSYHKRVYDRFINEAGFNVKQAIFEAMMKKLWSI</sequence>
<protein>
    <submittedName>
        <fullName evidence="1">Uncharacterized protein</fullName>
    </submittedName>
</protein>
<accession>A0A142EPN6</accession>
<dbReference type="KEGG" id="alm:AO498_11640"/>
<proteinExistence type="predicted"/>
<dbReference type="STRING" id="1727163.AO498_11640"/>
<keyword evidence="2" id="KW-1185">Reference proteome</keyword>
<reference evidence="2" key="1">
    <citation type="submission" date="2015-09" db="EMBL/GenBank/DDBJ databases">
        <title>Complete sequence of Algoriphagus sp. M8-2.</title>
        <authorList>
            <person name="Shintani M."/>
        </authorList>
    </citation>
    <scope>NUCLEOTIDE SEQUENCE [LARGE SCALE GENOMIC DNA]</scope>
    <source>
        <strain evidence="2">M8-2</strain>
    </source>
</reference>
<dbReference type="EMBL" id="CP012836">
    <property type="protein sequence ID" value="AMQ57091.1"/>
    <property type="molecule type" value="Genomic_DNA"/>
</dbReference>
<evidence type="ECO:0000313" key="1">
    <source>
        <dbReference type="EMBL" id="AMQ57091.1"/>
    </source>
</evidence>
<dbReference type="Proteomes" id="UP000073816">
    <property type="component" value="Chromosome"/>
</dbReference>
<reference evidence="1 2" key="2">
    <citation type="journal article" date="2016" name="Genome Announc.">
        <title>Complete Genome Sequence of Algoriphagus sp. Strain M8-2, Isolated from a Brackish Lake.</title>
        <authorList>
            <person name="Muraguchi Y."/>
            <person name="Kushimoto K."/>
            <person name="Ohtsubo Y."/>
            <person name="Suzuki T."/>
            <person name="Dohra H."/>
            <person name="Kimbara K."/>
            <person name="Shintani M."/>
        </authorList>
    </citation>
    <scope>NUCLEOTIDE SEQUENCE [LARGE SCALE GENOMIC DNA]</scope>
    <source>
        <strain evidence="1 2">M8-2</strain>
    </source>
</reference>
<evidence type="ECO:0000313" key="2">
    <source>
        <dbReference type="Proteomes" id="UP000073816"/>
    </source>
</evidence>
<dbReference type="PATRIC" id="fig|1727163.4.peg.2435"/>